<evidence type="ECO:0000313" key="1">
    <source>
        <dbReference type="EMBL" id="KUF18203.1"/>
    </source>
</evidence>
<dbReference type="AlphaFoldDB" id="A0A0W7X606"/>
<comment type="caution">
    <text evidence="1">The sequence shown here is derived from an EMBL/GenBank/DDBJ whole genome shotgun (WGS) entry which is preliminary data.</text>
</comment>
<name>A0A0W7X606_9ACTN</name>
<accession>A0A0W7X606</accession>
<protein>
    <submittedName>
        <fullName evidence="1">Uncharacterized protein</fullName>
    </submittedName>
</protein>
<dbReference type="Proteomes" id="UP000054804">
    <property type="component" value="Unassembled WGS sequence"/>
</dbReference>
<gene>
    <name evidence="1" type="ORF">AT728_24805</name>
</gene>
<organism evidence="1 2">
    <name type="scientific">Streptomyces silvensis</name>
    <dbReference type="NCBI Taxonomy" id="1765722"/>
    <lineage>
        <taxon>Bacteria</taxon>
        <taxon>Bacillati</taxon>
        <taxon>Actinomycetota</taxon>
        <taxon>Actinomycetes</taxon>
        <taxon>Kitasatosporales</taxon>
        <taxon>Streptomycetaceae</taxon>
        <taxon>Streptomyces</taxon>
    </lineage>
</organism>
<reference evidence="1 2" key="1">
    <citation type="submission" date="2015-12" db="EMBL/GenBank/DDBJ databases">
        <title>Draft genome sequence of Streptomyces silvensis ATCC 53525, a producer of novel hormone antagonists.</title>
        <authorList>
            <person name="Johnston C.W."/>
            <person name="Li Y."/>
            <person name="Magarvey N.A."/>
        </authorList>
    </citation>
    <scope>NUCLEOTIDE SEQUENCE [LARGE SCALE GENOMIC DNA]</scope>
    <source>
        <strain evidence="1 2">ATCC 53525</strain>
    </source>
</reference>
<dbReference type="EMBL" id="LOCL01000031">
    <property type="protein sequence ID" value="KUF18203.1"/>
    <property type="molecule type" value="Genomic_DNA"/>
</dbReference>
<proteinExistence type="predicted"/>
<keyword evidence="2" id="KW-1185">Reference proteome</keyword>
<evidence type="ECO:0000313" key="2">
    <source>
        <dbReference type="Proteomes" id="UP000054804"/>
    </source>
</evidence>
<sequence>MLERNRHGAEFRRPGQKFTEDLTQRRFLARSQRRGQVADFRVRIHAAREIRITLSAPFQESPAFRVRTTDYSHSHTRLEEDSLKMTDASRRHTPDVQFNAVAMLRTKSPATVRGSDDQGTS</sequence>